<accession>L2GLH8</accession>
<name>L2GLH8_VITCO</name>
<evidence type="ECO:0000256" key="3">
    <source>
        <dbReference type="PIRSR" id="PIRSR606689-1"/>
    </source>
</evidence>
<dbReference type="VEuPathDB" id="MicrosporidiaDB:VICG_01205"/>
<dbReference type="Proteomes" id="UP000011082">
    <property type="component" value="Unassembled WGS sequence"/>
</dbReference>
<keyword evidence="1 3" id="KW-0547">Nucleotide-binding</keyword>
<evidence type="ECO:0000256" key="2">
    <source>
        <dbReference type="ARBA" id="ARBA00023134"/>
    </source>
</evidence>
<evidence type="ECO:0000313" key="6">
    <source>
        <dbReference type="Proteomes" id="UP000011082"/>
    </source>
</evidence>
<organism evidence="5 6">
    <name type="scientific">Vittaforma corneae (strain ATCC 50505)</name>
    <name type="common">Microsporidian parasite</name>
    <name type="synonym">Nosema corneum</name>
    <dbReference type="NCBI Taxonomy" id="993615"/>
    <lineage>
        <taxon>Eukaryota</taxon>
        <taxon>Fungi</taxon>
        <taxon>Fungi incertae sedis</taxon>
        <taxon>Microsporidia</taxon>
        <taxon>Nosematidae</taxon>
        <taxon>Vittaforma</taxon>
    </lineage>
</organism>
<keyword evidence="4" id="KW-0479">Metal-binding</keyword>
<dbReference type="Gene3D" id="3.40.50.300">
    <property type="entry name" value="P-loop containing nucleotide triphosphate hydrolases"/>
    <property type="match status" value="1"/>
</dbReference>
<dbReference type="RefSeq" id="XP_007604651.1">
    <property type="nucleotide sequence ID" value="XM_007604589.1"/>
</dbReference>
<dbReference type="STRING" id="993615.L2GLH8"/>
<keyword evidence="4" id="KW-0460">Magnesium</keyword>
<keyword evidence="6" id="KW-1185">Reference proteome</keyword>
<dbReference type="EMBL" id="JH370139">
    <property type="protein sequence ID" value="ELA41701.1"/>
    <property type="molecule type" value="Genomic_DNA"/>
</dbReference>
<dbReference type="InterPro" id="IPR027417">
    <property type="entry name" value="P-loop_NTPase"/>
</dbReference>
<feature type="binding site" evidence="3">
    <location>
        <begin position="23"/>
        <end position="30"/>
    </location>
    <ligand>
        <name>GTP</name>
        <dbReference type="ChEBI" id="CHEBI:37565"/>
    </ligand>
</feature>
<evidence type="ECO:0000256" key="1">
    <source>
        <dbReference type="ARBA" id="ARBA00022741"/>
    </source>
</evidence>
<dbReference type="GO" id="GO:0005525">
    <property type="term" value="F:GTP binding"/>
    <property type="evidence" value="ECO:0007669"/>
    <property type="project" value="UniProtKB-KW"/>
</dbReference>
<dbReference type="InterPro" id="IPR006689">
    <property type="entry name" value="Small_GTPase_ARF/SAR"/>
</dbReference>
<dbReference type="GO" id="GO:0003924">
    <property type="term" value="F:GTPase activity"/>
    <property type="evidence" value="ECO:0007669"/>
    <property type="project" value="InterPro"/>
</dbReference>
<dbReference type="InterPro" id="IPR044612">
    <property type="entry name" value="ARL2/3"/>
</dbReference>
<dbReference type="HOGENOM" id="CLU_040729_15_3_1"/>
<gene>
    <name evidence="5" type="ORF">VICG_01205</name>
</gene>
<feature type="binding site" evidence="4">
    <location>
        <position position="46"/>
    </location>
    <ligand>
        <name>Mg(2+)</name>
        <dbReference type="ChEBI" id="CHEBI:18420"/>
    </ligand>
</feature>
<keyword evidence="2 3" id="KW-0342">GTP-binding</keyword>
<dbReference type="InParanoid" id="L2GLH8"/>
<reference evidence="6" key="1">
    <citation type="submission" date="2011-05" db="EMBL/GenBank/DDBJ databases">
        <title>The genome sequence of Vittaforma corneae strain ATCC 50505.</title>
        <authorList>
            <consortium name="The Broad Institute Genome Sequencing Platform"/>
            <person name="Cuomo C."/>
            <person name="Didier E."/>
            <person name="Bowers L."/>
            <person name="Young S.K."/>
            <person name="Zeng Q."/>
            <person name="Gargeya S."/>
            <person name="Fitzgerald M."/>
            <person name="Haas B."/>
            <person name="Abouelleil A."/>
            <person name="Alvarado L."/>
            <person name="Arachchi H.M."/>
            <person name="Berlin A."/>
            <person name="Chapman S.B."/>
            <person name="Gearin G."/>
            <person name="Goldberg J."/>
            <person name="Griggs A."/>
            <person name="Gujja S."/>
            <person name="Hansen M."/>
            <person name="Heiman D."/>
            <person name="Howarth C."/>
            <person name="Larimer J."/>
            <person name="Lui A."/>
            <person name="MacDonald P.J.P."/>
            <person name="McCowen C."/>
            <person name="Montmayeur A."/>
            <person name="Murphy C."/>
            <person name="Neiman D."/>
            <person name="Pearson M."/>
            <person name="Priest M."/>
            <person name="Roberts A."/>
            <person name="Saif S."/>
            <person name="Shea T."/>
            <person name="Sisk P."/>
            <person name="Stolte C."/>
            <person name="Sykes S."/>
            <person name="Wortman J."/>
            <person name="Nusbaum C."/>
            <person name="Birren B."/>
        </authorList>
    </citation>
    <scope>NUCLEOTIDE SEQUENCE [LARGE SCALE GENOMIC DNA]</scope>
    <source>
        <strain evidence="6">ATCC 50505</strain>
    </source>
</reference>
<feature type="binding site" evidence="4">
    <location>
        <position position="30"/>
    </location>
    <ligand>
        <name>Mg(2+)</name>
        <dbReference type="ChEBI" id="CHEBI:18420"/>
    </ligand>
</feature>
<dbReference type="Pfam" id="PF00025">
    <property type="entry name" value="Arf"/>
    <property type="match status" value="1"/>
</dbReference>
<dbReference type="PRINTS" id="PR00328">
    <property type="entry name" value="SAR1GTPBP"/>
</dbReference>
<protein>
    <submittedName>
        <fullName evidence="5">Small GTP-binding protein domain protein</fullName>
    </submittedName>
</protein>
<feature type="binding site" evidence="3">
    <location>
        <position position="68"/>
    </location>
    <ligand>
        <name>GTP</name>
        <dbReference type="ChEBI" id="CHEBI:37565"/>
    </ligand>
</feature>
<proteinExistence type="predicted"/>
<evidence type="ECO:0000313" key="5">
    <source>
        <dbReference type="EMBL" id="ELA41701.1"/>
    </source>
</evidence>
<sequence length="101" mass="11706">MTFQKIVDYIKKKQKNLKILVMGLDNAGKTAIINSYFKLRLDSAPTFGYKIHSILYKDYKLNIVDIGGQYCFREYWSNYFERTDGILFIIDCTDVGTAVSI</sequence>
<dbReference type="GeneID" id="19881916"/>
<evidence type="ECO:0000256" key="4">
    <source>
        <dbReference type="PIRSR" id="PIRSR606689-2"/>
    </source>
</evidence>
<dbReference type="AlphaFoldDB" id="L2GLH8"/>
<dbReference type="OrthoDB" id="2011769at2759"/>
<dbReference type="SUPFAM" id="SSF52540">
    <property type="entry name" value="P-loop containing nucleoside triphosphate hydrolases"/>
    <property type="match status" value="1"/>
</dbReference>
<dbReference type="PANTHER" id="PTHR45697">
    <property type="entry name" value="ADP-RIBOSYLATION FACTOR-LIKE PROTEIN 2-RELATED"/>
    <property type="match status" value="1"/>
</dbReference>
<dbReference type="GO" id="GO:0046872">
    <property type="term" value="F:metal ion binding"/>
    <property type="evidence" value="ECO:0007669"/>
    <property type="project" value="UniProtKB-KW"/>
</dbReference>